<feature type="domain" description="ABC transmembrane type-1" evidence="8">
    <location>
        <begin position="98"/>
        <end position="287"/>
    </location>
</feature>
<dbReference type="InterPro" id="IPR035906">
    <property type="entry name" value="MetI-like_sf"/>
</dbReference>
<reference evidence="9 10" key="1">
    <citation type="submission" date="2018-12" db="EMBL/GenBank/DDBJ databases">
        <title>The genome of Variovorax gossypii DSM 100435.</title>
        <authorList>
            <person name="Gao J."/>
            <person name="Sun J."/>
        </authorList>
    </citation>
    <scope>NUCLEOTIDE SEQUENCE [LARGE SCALE GENOMIC DNA]</scope>
    <source>
        <strain evidence="9 10">DSM 100435</strain>
    </source>
</reference>
<dbReference type="AlphaFoldDB" id="A0A3S0J281"/>
<evidence type="ECO:0000256" key="2">
    <source>
        <dbReference type="ARBA" id="ARBA00022448"/>
    </source>
</evidence>
<dbReference type="Gene3D" id="1.10.3720.10">
    <property type="entry name" value="MetI-like"/>
    <property type="match status" value="1"/>
</dbReference>
<keyword evidence="10" id="KW-1185">Reference proteome</keyword>
<dbReference type="InterPro" id="IPR000515">
    <property type="entry name" value="MetI-like"/>
</dbReference>
<sequence>MESSTSSPVLNAAAPTLPPAPAPRRNPLRWLAGFGPSGLLGLVVLLFWVLAAVFGPWLLSFSTAATGTSNVFAPISAAHWLGTDYLGRDMLALVITGARYTVGVALLATLLASGTGTTLALLAAASGRWTDATLSRCLDTLTAIPSKMFALIMVAGFGSSVPMLVVTAAIIYVPGAFRIARSLAVNINALDYVTVARTRGEGTLYIMLREILPNIVGPMLADLGLRFVYIVLLLASLSFLGLGIQPPAADWGSLVRENIGALAMGGASVIVPALAIASLTIAVNLVIDNLPGRAARERGTR</sequence>
<evidence type="ECO:0000256" key="7">
    <source>
        <dbReference type="RuleBase" id="RU363032"/>
    </source>
</evidence>
<evidence type="ECO:0000313" key="10">
    <source>
        <dbReference type="Proteomes" id="UP000267418"/>
    </source>
</evidence>
<accession>A0A3S0J281</accession>
<evidence type="ECO:0000256" key="1">
    <source>
        <dbReference type="ARBA" id="ARBA00004651"/>
    </source>
</evidence>
<dbReference type="PANTHER" id="PTHR43386:SF25">
    <property type="entry name" value="PEPTIDE ABC TRANSPORTER PERMEASE PROTEIN"/>
    <property type="match status" value="1"/>
</dbReference>
<keyword evidence="3" id="KW-1003">Cell membrane</keyword>
<dbReference type="EMBL" id="RXOE01000010">
    <property type="protein sequence ID" value="RTQ31243.1"/>
    <property type="molecule type" value="Genomic_DNA"/>
</dbReference>
<dbReference type="InterPro" id="IPR050366">
    <property type="entry name" value="BP-dependent_transpt_permease"/>
</dbReference>
<dbReference type="PROSITE" id="PS50928">
    <property type="entry name" value="ABC_TM1"/>
    <property type="match status" value="1"/>
</dbReference>
<dbReference type="SUPFAM" id="SSF161098">
    <property type="entry name" value="MetI-like"/>
    <property type="match status" value="1"/>
</dbReference>
<evidence type="ECO:0000313" key="9">
    <source>
        <dbReference type="EMBL" id="RTQ31243.1"/>
    </source>
</evidence>
<keyword evidence="4 7" id="KW-0812">Transmembrane</keyword>
<name>A0A3S0J281_9BURK</name>
<dbReference type="OrthoDB" id="9783218at2"/>
<feature type="transmembrane region" description="Helical" evidence="7">
    <location>
        <begin position="30"/>
        <end position="51"/>
    </location>
</feature>
<feature type="transmembrane region" description="Helical" evidence="7">
    <location>
        <begin position="264"/>
        <end position="287"/>
    </location>
</feature>
<feature type="transmembrane region" description="Helical" evidence="7">
    <location>
        <begin position="102"/>
        <end position="125"/>
    </location>
</feature>
<evidence type="ECO:0000259" key="8">
    <source>
        <dbReference type="PROSITE" id="PS50928"/>
    </source>
</evidence>
<dbReference type="Proteomes" id="UP000267418">
    <property type="component" value="Unassembled WGS sequence"/>
</dbReference>
<dbReference type="GO" id="GO:0055085">
    <property type="term" value="P:transmembrane transport"/>
    <property type="evidence" value="ECO:0007669"/>
    <property type="project" value="InterPro"/>
</dbReference>
<keyword evidence="5 7" id="KW-1133">Transmembrane helix</keyword>
<dbReference type="RefSeq" id="WP_126473469.1">
    <property type="nucleotide sequence ID" value="NZ_RXOE01000010.1"/>
</dbReference>
<organism evidence="9 10">
    <name type="scientific">Variovorax gossypii</name>
    <dbReference type="NCBI Taxonomy" id="1679495"/>
    <lineage>
        <taxon>Bacteria</taxon>
        <taxon>Pseudomonadati</taxon>
        <taxon>Pseudomonadota</taxon>
        <taxon>Betaproteobacteria</taxon>
        <taxon>Burkholderiales</taxon>
        <taxon>Comamonadaceae</taxon>
        <taxon>Variovorax</taxon>
    </lineage>
</organism>
<evidence type="ECO:0000256" key="4">
    <source>
        <dbReference type="ARBA" id="ARBA00022692"/>
    </source>
</evidence>
<evidence type="ECO:0000256" key="6">
    <source>
        <dbReference type="ARBA" id="ARBA00023136"/>
    </source>
</evidence>
<dbReference type="PANTHER" id="PTHR43386">
    <property type="entry name" value="OLIGOPEPTIDE TRANSPORT SYSTEM PERMEASE PROTEIN APPC"/>
    <property type="match status" value="1"/>
</dbReference>
<proteinExistence type="inferred from homology"/>
<comment type="subcellular location">
    <subcellularLocation>
        <location evidence="1 7">Cell membrane</location>
        <topology evidence="1 7">Multi-pass membrane protein</topology>
    </subcellularLocation>
</comment>
<evidence type="ECO:0000256" key="5">
    <source>
        <dbReference type="ARBA" id="ARBA00022989"/>
    </source>
</evidence>
<dbReference type="CDD" id="cd06261">
    <property type="entry name" value="TM_PBP2"/>
    <property type="match status" value="1"/>
</dbReference>
<comment type="similarity">
    <text evidence="7">Belongs to the binding-protein-dependent transport system permease family.</text>
</comment>
<dbReference type="GO" id="GO:0005886">
    <property type="term" value="C:plasma membrane"/>
    <property type="evidence" value="ECO:0007669"/>
    <property type="project" value="UniProtKB-SubCell"/>
</dbReference>
<keyword evidence="2 7" id="KW-0813">Transport</keyword>
<feature type="transmembrane region" description="Helical" evidence="7">
    <location>
        <begin position="227"/>
        <end position="244"/>
    </location>
</feature>
<protein>
    <submittedName>
        <fullName evidence="9">ABC transporter permease</fullName>
    </submittedName>
</protein>
<evidence type="ECO:0000256" key="3">
    <source>
        <dbReference type="ARBA" id="ARBA00022475"/>
    </source>
</evidence>
<feature type="transmembrane region" description="Helical" evidence="7">
    <location>
        <begin position="148"/>
        <end position="173"/>
    </location>
</feature>
<keyword evidence="6 7" id="KW-0472">Membrane</keyword>
<dbReference type="Pfam" id="PF00528">
    <property type="entry name" value="BPD_transp_1"/>
    <property type="match status" value="1"/>
</dbReference>
<comment type="caution">
    <text evidence="9">The sequence shown here is derived from an EMBL/GenBank/DDBJ whole genome shotgun (WGS) entry which is preliminary data.</text>
</comment>
<gene>
    <name evidence="9" type="ORF">EJP69_27395</name>
</gene>